<evidence type="ECO:0000256" key="3">
    <source>
        <dbReference type="ARBA" id="ARBA00022676"/>
    </source>
</evidence>
<evidence type="ECO:0000256" key="4">
    <source>
        <dbReference type="ARBA" id="ARBA00022679"/>
    </source>
</evidence>
<dbReference type="GO" id="GO:0016763">
    <property type="term" value="F:pentosyltransferase activity"/>
    <property type="evidence" value="ECO:0007669"/>
    <property type="project" value="TreeGrafter"/>
</dbReference>
<protein>
    <recommendedName>
        <fullName evidence="9">Glycosyltransferase RgtA/B/C/D-like domain-containing protein</fullName>
    </recommendedName>
</protein>
<gene>
    <name evidence="10" type="ORF">CGC43_06325</name>
</gene>
<dbReference type="Pfam" id="PF13231">
    <property type="entry name" value="PMT_2"/>
    <property type="match status" value="1"/>
</dbReference>
<evidence type="ECO:0000313" key="10">
    <source>
        <dbReference type="EMBL" id="AXH30226.1"/>
    </source>
</evidence>
<evidence type="ECO:0000256" key="2">
    <source>
        <dbReference type="ARBA" id="ARBA00022475"/>
    </source>
</evidence>
<dbReference type="Proteomes" id="UP000253862">
    <property type="component" value="Chromosome"/>
</dbReference>
<keyword evidence="4" id="KW-0808">Transferase</keyword>
<keyword evidence="7 8" id="KW-0472">Membrane</keyword>
<dbReference type="KEGG" id="foo:CGC45_06315"/>
<evidence type="ECO:0000256" key="8">
    <source>
        <dbReference type="SAM" id="Phobius"/>
    </source>
</evidence>
<feature type="transmembrane region" description="Helical" evidence="8">
    <location>
        <begin position="9"/>
        <end position="28"/>
    </location>
</feature>
<keyword evidence="3" id="KW-0328">Glycosyltransferase</keyword>
<proteinExistence type="predicted"/>
<reference evidence="10 11" key="1">
    <citation type="submission" date="2017-07" db="EMBL/GenBank/DDBJ databases">
        <title>Complete genome sequences and comparative analysis of the novel pathogen Francisella opportunistica.</title>
        <authorList>
            <person name="Dietrich E.A."/>
            <person name="Kingry L.C."/>
            <person name="Petersen J.M."/>
        </authorList>
    </citation>
    <scope>NUCLEOTIDE SEQUENCE [LARGE SCALE GENOMIC DNA]</scope>
    <source>
        <strain evidence="10 11">14-2155</strain>
    </source>
</reference>
<dbReference type="OrthoDB" id="108054at2"/>
<keyword evidence="2" id="KW-1003">Cell membrane</keyword>
<dbReference type="PANTHER" id="PTHR33908">
    <property type="entry name" value="MANNOSYLTRANSFERASE YKCB-RELATED"/>
    <property type="match status" value="1"/>
</dbReference>
<evidence type="ECO:0000259" key="9">
    <source>
        <dbReference type="Pfam" id="PF13231"/>
    </source>
</evidence>
<feature type="transmembrane region" description="Helical" evidence="8">
    <location>
        <begin position="190"/>
        <end position="213"/>
    </location>
</feature>
<feature type="transmembrane region" description="Helical" evidence="8">
    <location>
        <begin position="128"/>
        <end position="147"/>
    </location>
</feature>
<dbReference type="InterPro" id="IPR038731">
    <property type="entry name" value="RgtA/B/C-like"/>
</dbReference>
<keyword evidence="6 8" id="KW-1133">Transmembrane helix</keyword>
<dbReference type="EMBL" id="CP022375">
    <property type="protein sequence ID" value="AXH30226.1"/>
    <property type="molecule type" value="Genomic_DNA"/>
</dbReference>
<dbReference type="InterPro" id="IPR050297">
    <property type="entry name" value="LipidA_mod_glycosyltrf_83"/>
</dbReference>
<accession>A0A345JSD0</accession>
<dbReference type="PANTHER" id="PTHR33908:SF11">
    <property type="entry name" value="MEMBRANE PROTEIN"/>
    <property type="match status" value="1"/>
</dbReference>
<dbReference type="AlphaFoldDB" id="A0A345JSD0"/>
<evidence type="ECO:0000256" key="7">
    <source>
        <dbReference type="ARBA" id="ARBA00023136"/>
    </source>
</evidence>
<sequence>MLSNSKKTIICGFIFFCIWIFGTLALYTKYSLYVDVLENIKWSYHLNIVYDKHPIMGSLLMKFVLYLTSNPLLAGLICSCICMLIAIVFLYKLLKLYFNHNITLFLIILSLISSVFGDYSFVQFNQNVILLPFWIMTCYYFILVTKYNLLKDWILLAIVAALGMYSKFEIGLLILIIAVFLLITLNKKNFAKLLISLIIFVILVIPLFISLYYSHFAPIRYAIGEVNSTANSYVTIILNLLYAQLFNLSSLGYIAIPLVFIIFLVLRKKIYFEKNKPLLEKLTDPLVVCGLYPLVVFFILQTYATHLEYGWLMCIMSLTLPVLFYLFEVNIKDKVFDNIILVFVLIEFVVFITYNAFTYFSPQLTTRNFGNKIAVKAEQFVKNNLNHDIDYVIGDSPAYNQMSLSVGALLKSKPYVFLEFNDHNIPYNQEILAVFANCDEQKNTMTLKQNGFSLQAHQCTSIKSIDKFRNTDVKLSFYLVEKHHKTKI</sequence>
<dbReference type="GO" id="GO:0009103">
    <property type="term" value="P:lipopolysaccharide biosynthetic process"/>
    <property type="evidence" value="ECO:0007669"/>
    <property type="project" value="UniProtKB-ARBA"/>
</dbReference>
<keyword evidence="5 8" id="KW-0812">Transmembrane</keyword>
<feature type="transmembrane region" description="Helical" evidence="8">
    <location>
        <begin position="153"/>
        <end position="183"/>
    </location>
</feature>
<dbReference type="GO" id="GO:0005886">
    <property type="term" value="C:plasma membrane"/>
    <property type="evidence" value="ECO:0007669"/>
    <property type="project" value="UniProtKB-SubCell"/>
</dbReference>
<dbReference type="RefSeq" id="WP_071629493.1">
    <property type="nucleotide sequence ID" value="NZ_CP022375.1"/>
</dbReference>
<comment type="subcellular location">
    <subcellularLocation>
        <location evidence="1">Cell membrane</location>
        <topology evidence="1">Multi-pass membrane protein</topology>
    </subcellularLocation>
</comment>
<keyword evidence="11" id="KW-1185">Reference proteome</keyword>
<feature type="transmembrane region" description="Helical" evidence="8">
    <location>
        <begin position="233"/>
        <end position="266"/>
    </location>
</feature>
<feature type="transmembrane region" description="Helical" evidence="8">
    <location>
        <begin position="286"/>
        <end position="303"/>
    </location>
</feature>
<evidence type="ECO:0000256" key="1">
    <source>
        <dbReference type="ARBA" id="ARBA00004651"/>
    </source>
</evidence>
<feature type="transmembrane region" description="Helical" evidence="8">
    <location>
        <begin position="339"/>
        <end position="360"/>
    </location>
</feature>
<feature type="transmembrane region" description="Helical" evidence="8">
    <location>
        <begin position="72"/>
        <end position="91"/>
    </location>
</feature>
<feature type="transmembrane region" description="Helical" evidence="8">
    <location>
        <begin position="309"/>
        <end position="327"/>
    </location>
</feature>
<feature type="transmembrane region" description="Helical" evidence="8">
    <location>
        <begin position="97"/>
        <end position="116"/>
    </location>
</feature>
<evidence type="ECO:0000256" key="5">
    <source>
        <dbReference type="ARBA" id="ARBA00022692"/>
    </source>
</evidence>
<feature type="domain" description="Glycosyltransferase RgtA/B/C/D-like" evidence="9">
    <location>
        <begin position="52"/>
        <end position="203"/>
    </location>
</feature>
<organism evidence="10 11">
    <name type="scientific">Francisella opportunistica</name>
    <dbReference type="NCBI Taxonomy" id="2016517"/>
    <lineage>
        <taxon>Bacteria</taxon>
        <taxon>Pseudomonadati</taxon>
        <taxon>Pseudomonadota</taxon>
        <taxon>Gammaproteobacteria</taxon>
        <taxon>Thiotrichales</taxon>
        <taxon>Francisellaceae</taxon>
        <taxon>Francisella</taxon>
    </lineage>
</organism>
<name>A0A345JSD0_9GAMM</name>
<evidence type="ECO:0000256" key="6">
    <source>
        <dbReference type="ARBA" id="ARBA00022989"/>
    </source>
</evidence>
<evidence type="ECO:0000313" key="11">
    <source>
        <dbReference type="Proteomes" id="UP000253862"/>
    </source>
</evidence>